<keyword evidence="4" id="KW-1185">Reference proteome</keyword>
<name>A0ABN9T0K3_9DINO</name>
<feature type="compositionally biased region" description="Low complexity" evidence="1">
    <location>
        <begin position="91"/>
        <end position="105"/>
    </location>
</feature>
<feature type="region of interest" description="Disordered" evidence="1">
    <location>
        <begin position="43"/>
        <end position="105"/>
    </location>
</feature>
<sequence>MELGCCLAISLGLGLLISAQRRRGVWATQSSMPSPGAWHLRTRQRQWPVPQLRPGARPPRPLARAAHPGAAARHQQQGPVQRPHRRRGGQRAVAASRPGASAAAPRTVTDAVGLDIVALGAPQHGNTDRGRIRALASALSTFTLSTSAHAEAQAGRPGTLRAPTSTRGIPTPSFSSKLSALVGAVQKGNHDENGGNETPCRSGVCNLSSIAVRRSADGGSGPHLHRHGRDIPMIISSTSKPMSSSGSR</sequence>
<evidence type="ECO:0000313" key="3">
    <source>
        <dbReference type="EMBL" id="CAK0838085.1"/>
    </source>
</evidence>
<reference evidence="3" key="1">
    <citation type="submission" date="2023-10" db="EMBL/GenBank/DDBJ databases">
        <authorList>
            <person name="Chen Y."/>
            <person name="Shah S."/>
            <person name="Dougan E. K."/>
            <person name="Thang M."/>
            <person name="Chan C."/>
        </authorList>
    </citation>
    <scope>NUCLEOTIDE SEQUENCE [LARGE SCALE GENOMIC DNA]</scope>
</reference>
<comment type="caution">
    <text evidence="3">The sequence shown here is derived from an EMBL/GenBank/DDBJ whole genome shotgun (WGS) entry which is preliminary data.</text>
</comment>
<dbReference type="Proteomes" id="UP001189429">
    <property type="component" value="Unassembled WGS sequence"/>
</dbReference>
<protein>
    <submittedName>
        <fullName evidence="3">Uncharacterized protein</fullName>
    </submittedName>
</protein>
<feature type="compositionally biased region" description="Low complexity" evidence="1">
    <location>
        <begin position="236"/>
        <end position="248"/>
    </location>
</feature>
<evidence type="ECO:0000256" key="1">
    <source>
        <dbReference type="SAM" id="MobiDB-lite"/>
    </source>
</evidence>
<feature type="signal peptide" evidence="2">
    <location>
        <begin position="1"/>
        <end position="27"/>
    </location>
</feature>
<feature type="compositionally biased region" description="Low complexity" evidence="1">
    <location>
        <begin position="62"/>
        <end position="79"/>
    </location>
</feature>
<feature type="chain" id="PRO_5046964055" evidence="2">
    <location>
        <begin position="28"/>
        <end position="248"/>
    </location>
</feature>
<evidence type="ECO:0000313" key="4">
    <source>
        <dbReference type="Proteomes" id="UP001189429"/>
    </source>
</evidence>
<accession>A0ABN9T0K3</accession>
<proteinExistence type="predicted"/>
<evidence type="ECO:0000256" key="2">
    <source>
        <dbReference type="SAM" id="SignalP"/>
    </source>
</evidence>
<gene>
    <name evidence="3" type="ORF">PCOR1329_LOCUS34113</name>
</gene>
<keyword evidence="2" id="KW-0732">Signal</keyword>
<feature type="region of interest" description="Disordered" evidence="1">
    <location>
        <begin position="216"/>
        <end position="248"/>
    </location>
</feature>
<organism evidence="3 4">
    <name type="scientific">Prorocentrum cordatum</name>
    <dbReference type="NCBI Taxonomy" id="2364126"/>
    <lineage>
        <taxon>Eukaryota</taxon>
        <taxon>Sar</taxon>
        <taxon>Alveolata</taxon>
        <taxon>Dinophyceae</taxon>
        <taxon>Prorocentrales</taxon>
        <taxon>Prorocentraceae</taxon>
        <taxon>Prorocentrum</taxon>
    </lineage>
</organism>
<feature type="region of interest" description="Disordered" evidence="1">
    <location>
        <begin position="148"/>
        <end position="170"/>
    </location>
</feature>
<dbReference type="EMBL" id="CAUYUJ010014196">
    <property type="protein sequence ID" value="CAK0838085.1"/>
    <property type="molecule type" value="Genomic_DNA"/>
</dbReference>